<dbReference type="Proteomes" id="UP000002051">
    <property type="component" value="Unassembled WGS sequence"/>
</dbReference>
<evidence type="ECO:0000313" key="2">
    <source>
        <dbReference type="EnsemblPlants" id="KEH40043"/>
    </source>
</evidence>
<evidence type="ECO:0000313" key="3">
    <source>
        <dbReference type="Proteomes" id="UP000002051"/>
    </source>
</evidence>
<reference evidence="1 3" key="1">
    <citation type="journal article" date="2011" name="Nature">
        <title>The Medicago genome provides insight into the evolution of rhizobial symbioses.</title>
        <authorList>
            <person name="Young N.D."/>
            <person name="Debelle F."/>
            <person name="Oldroyd G.E."/>
            <person name="Geurts R."/>
            <person name="Cannon S.B."/>
            <person name="Udvardi M.K."/>
            <person name="Benedito V.A."/>
            <person name="Mayer K.F."/>
            <person name="Gouzy J."/>
            <person name="Schoof H."/>
            <person name="Van de Peer Y."/>
            <person name="Proost S."/>
            <person name="Cook D.R."/>
            <person name="Meyers B.C."/>
            <person name="Spannagl M."/>
            <person name="Cheung F."/>
            <person name="De Mita S."/>
            <person name="Krishnakumar V."/>
            <person name="Gundlach H."/>
            <person name="Zhou S."/>
            <person name="Mudge J."/>
            <person name="Bharti A.K."/>
            <person name="Murray J.D."/>
            <person name="Naoumkina M.A."/>
            <person name="Rosen B."/>
            <person name="Silverstein K.A."/>
            <person name="Tang H."/>
            <person name="Rombauts S."/>
            <person name="Zhao P.X."/>
            <person name="Zhou P."/>
            <person name="Barbe V."/>
            <person name="Bardou P."/>
            <person name="Bechner M."/>
            <person name="Bellec A."/>
            <person name="Berger A."/>
            <person name="Berges H."/>
            <person name="Bidwell S."/>
            <person name="Bisseling T."/>
            <person name="Choisne N."/>
            <person name="Couloux A."/>
            <person name="Denny R."/>
            <person name="Deshpande S."/>
            <person name="Dai X."/>
            <person name="Doyle J.J."/>
            <person name="Dudez A.M."/>
            <person name="Farmer A.D."/>
            <person name="Fouteau S."/>
            <person name="Franken C."/>
            <person name="Gibelin C."/>
            <person name="Gish J."/>
            <person name="Goldstein S."/>
            <person name="Gonzalez A.J."/>
            <person name="Green P.J."/>
            <person name="Hallab A."/>
            <person name="Hartog M."/>
            <person name="Hua A."/>
            <person name="Humphray S.J."/>
            <person name="Jeong D.H."/>
            <person name="Jing Y."/>
            <person name="Jocker A."/>
            <person name="Kenton S.M."/>
            <person name="Kim D.J."/>
            <person name="Klee K."/>
            <person name="Lai H."/>
            <person name="Lang C."/>
            <person name="Lin S."/>
            <person name="Macmil S.L."/>
            <person name="Magdelenat G."/>
            <person name="Matthews L."/>
            <person name="McCorrison J."/>
            <person name="Monaghan E.L."/>
            <person name="Mun J.H."/>
            <person name="Najar F.Z."/>
            <person name="Nicholson C."/>
            <person name="Noirot C."/>
            <person name="O'Bleness M."/>
            <person name="Paule C.R."/>
            <person name="Poulain J."/>
            <person name="Prion F."/>
            <person name="Qin B."/>
            <person name="Qu C."/>
            <person name="Retzel E.F."/>
            <person name="Riddle C."/>
            <person name="Sallet E."/>
            <person name="Samain S."/>
            <person name="Samson N."/>
            <person name="Sanders I."/>
            <person name="Saurat O."/>
            <person name="Scarpelli C."/>
            <person name="Schiex T."/>
            <person name="Segurens B."/>
            <person name="Severin A.J."/>
            <person name="Sherrier D.J."/>
            <person name="Shi R."/>
            <person name="Sims S."/>
            <person name="Singer S.R."/>
            <person name="Sinharoy S."/>
            <person name="Sterck L."/>
            <person name="Viollet A."/>
            <person name="Wang B.B."/>
            <person name="Wang K."/>
            <person name="Wang M."/>
            <person name="Wang X."/>
            <person name="Warfsmann J."/>
            <person name="Weissenbach J."/>
            <person name="White D.D."/>
            <person name="White J.D."/>
            <person name="Wiley G.B."/>
            <person name="Wincker P."/>
            <person name="Xing Y."/>
            <person name="Yang L."/>
            <person name="Yao Z."/>
            <person name="Ying F."/>
            <person name="Zhai J."/>
            <person name="Zhou L."/>
            <person name="Zuber A."/>
            <person name="Denarie J."/>
            <person name="Dixon R.A."/>
            <person name="May G.D."/>
            <person name="Schwartz D.C."/>
            <person name="Rogers J."/>
            <person name="Quetier F."/>
            <person name="Town C.D."/>
            <person name="Roe B.A."/>
        </authorList>
    </citation>
    <scope>NUCLEOTIDE SEQUENCE [LARGE SCALE GENOMIC DNA]</scope>
    <source>
        <strain evidence="1">A17</strain>
        <strain evidence="2 3">cv. Jemalong A17</strain>
    </source>
</reference>
<dbReference type="EMBL" id="CM001217">
    <property type="protein sequence ID" value="KEH40043.1"/>
    <property type="molecule type" value="Genomic_DNA"/>
</dbReference>
<reference evidence="1 3" key="2">
    <citation type="journal article" date="2014" name="BMC Genomics">
        <title>An improved genome release (version Mt4.0) for the model legume Medicago truncatula.</title>
        <authorList>
            <person name="Tang H."/>
            <person name="Krishnakumar V."/>
            <person name="Bidwell S."/>
            <person name="Rosen B."/>
            <person name="Chan A."/>
            <person name="Zhou S."/>
            <person name="Gentzbittel L."/>
            <person name="Childs K.L."/>
            <person name="Yandell M."/>
            <person name="Gundlach H."/>
            <person name="Mayer K.F."/>
            <person name="Schwartz D.C."/>
            <person name="Town C.D."/>
        </authorList>
    </citation>
    <scope>GENOME REANNOTATION</scope>
    <source>
        <strain evidence="1">A17</strain>
        <strain evidence="2 3">cv. Jemalong A17</strain>
    </source>
</reference>
<evidence type="ECO:0000313" key="1">
    <source>
        <dbReference type="EMBL" id="KEH40043.1"/>
    </source>
</evidence>
<dbReference type="EnsemblPlants" id="KEH40043">
    <property type="protein sequence ID" value="KEH40043"/>
    <property type="gene ID" value="MTR_1g019825"/>
</dbReference>
<reference evidence="2" key="3">
    <citation type="submission" date="2015-04" db="UniProtKB">
        <authorList>
            <consortium name="EnsemblPlants"/>
        </authorList>
    </citation>
    <scope>IDENTIFICATION</scope>
    <source>
        <strain evidence="2">cv. Jemalong A17</strain>
    </source>
</reference>
<keyword evidence="3" id="KW-1185">Reference proteome</keyword>
<dbReference type="AlphaFoldDB" id="A0A072VF20"/>
<accession>A0A072VF20</accession>
<protein>
    <submittedName>
        <fullName evidence="1">Glucose-6-phosphate isomerase, putative</fullName>
    </submittedName>
</protein>
<keyword evidence="1" id="KW-0413">Isomerase</keyword>
<gene>
    <name evidence="1" type="ordered locus">MTR_1g019825</name>
</gene>
<dbReference type="GO" id="GO:0016853">
    <property type="term" value="F:isomerase activity"/>
    <property type="evidence" value="ECO:0007669"/>
    <property type="project" value="UniProtKB-KW"/>
</dbReference>
<name>A0A072VF20_MEDTR</name>
<dbReference type="HOGENOM" id="CLU_2674757_0_0_1"/>
<proteinExistence type="predicted"/>
<dbReference type="STRING" id="3880.A0A072VF20"/>
<sequence length="75" mass="8714">MDLSVVQSTNHQSDLHALWRCYVDWLYQHKEIGLYLDAELKAMEELEKGAIANPGERRMVVIANPDFSIFFRCSI</sequence>
<organism evidence="1 3">
    <name type="scientific">Medicago truncatula</name>
    <name type="common">Barrel medic</name>
    <name type="synonym">Medicago tribuloides</name>
    <dbReference type="NCBI Taxonomy" id="3880"/>
    <lineage>
        <taxon>Eukaryota</taxon>
        <taxon>Viridiplantae</taxon>
        <taxon>Streptophyta</taxon>
        <taxon>Embryophyta</taxon>
        <taxon>Tracheophyta</taxon>
        <taxon>Spermatophyta</taxon>
        <taxon>Magnoliopsida</taxon>
        <taxon>eudicotyledons</taxon>
        <taxon>Gunneridae</taxon>
        <taxon>Pentapetalae</taxon>
        <taxon>rosids</taxon>
        <taxon>fabids</taxon>
        <taxon>Fabales</taxon>
        <taxon>Fabaceae</taxon>
        <taxon>Papilionoideae</taxon>
        <taxon>50 kb inversion clade</taxon>
        <taxon>NPAAA clade</taxon>
        <taxon>Hologalegina</taxon>
        <taxon>IRL clade</taxon>
        <taxon>Trifolieae</taxon>
        <taxon>Medicago</taxon>
    </lineage>
</organism>